<dbReference type="SUPFAM" id="SSF74877">
    <property type="entry name" value="Major surface antigen p30, SAG1"/>
    <property type="match status" value="2"/>
</dbReference>
<dbReference type="KEGG" id="bbes:BESB_034910"/>
<gene>
    <name evidence="3" type="ORF">BESB_034910</name>
</gene>
<feature type="compositionally biased region" description="Basic and acidic residues" evidence="1">
    <location>
        <begin position="311"/>
        <end position="320"/>
    </location>
</feature>
<keyword evidence="4" id="KW-1185">Reference proteome</keyword>
<evidence type="ECO:0000256" key="1">
    <source>
        <dbReference type="SAM" id="MobiDB-lite"/>
    </source>
</evidence>
<dbReference type="InterPro" id="IPR028352">
    <property type="entry name" value="Surface_antig_SAG1"/>
</dbReference>
<sequence>MPRTAALSRRRGGFTSNAQRMIAVCVVGALLLSSGSAFANSVQGGLLRRSLNAVVDEAITGTVTRCTGKAAQVSVEEPAPIPVTVSENQLSTTLVCVDTEVKEVPTNLTKVCVTKKGATVKSCASQQSDTITMKALLGESSSATWAPKTASNAPEKTWSLQLTAADLPLTDKTFFVGCQKSADQEATCKVDVTIKARTSKVDGNVVTCAYGSDSNLKPLEAEMTQEQNTLTVACGKDGTITPKAYDAYYCEDATLKPCAKSYKDILPAFQETWWKQEGGENAPLKLTIPKEGFPAEDKTFYVGCSPTSTTDPEKVSRGGEGETDATPAIKGPTACKVMVTVKAGSASLAASATETEMISVVFGIAALTGFFVGSA</sequence>
<dbReference type="EMBL" id="NWUJ01000002">
    <property type="protein sequence ID" value="PFH37033.1"/>
    <property type="molecule type" value="Genomic_DNA"/>
</dbReference>
<proteinExistence type="predicted"/>
<evidence type="ECO:0000313" key="4">
    <source>
        <dbReference type="Proteomes" id="UP000224006"/>
    </source>
</evidence>
<evidence type="ECO:0000259" key="2">
    <source>
        <dbReference type="Pfam" id="PF04092"/>
    </source>
</evidence>
<feature type="region of interest" description="Disordered" evidence="1">
    <location>
        <begin position="307"/>
        <end position="328"/>
    </location>
</feature>
<dbReference type="InterPro" id="IPR007226">
    <property type="entry name" value="SRS_dom"/>
</dbReference>
<dbReference type="VEuPathDB" id="ToxoDB:BESB_034910"/>
<reference evidence="3 4" key="1">
    <citation type="submission" date="2017-09" db="EMBL/GenBank/DDBJ databases">
        <title>Genome sequencing of Besnoitia besnoiti strain Bb-Ger1.</title>
        <authorList>
            <person name="Schares G."/>
            <person name="Venepally P."/>
            <person name="Lorenzi H.A."/>
        </authorList>
    </citation>
    <scope>NUCLEOTIDE SEQUENCE [LARGE SCALE GENOMIC DNA]</scope>
    <source>
        <strain evidence="3 4">Bb-Ger1</strain>
    </source>
</reference>
<dbReference type="PRINTS" id="PR01801">
    <property type="entry name" value="SURFCEANTIGN"/>
</dbReference>
<dbReference type="OrthoDB" id="331001at2759"/>
<dbReference type="GO" id="GO:0016020">
    <property type="term" value="C:membrane"/>
    <property type="evidence" value="ECO:0007669"/>
    <property type="project" value="InterPro"/>
</dbReference>
<organism evidence="3 4">
    <name type="scientific">Besnoitia besnoiti</name>
    <name type="common">Apicomplexan protozoan</name>
    <dbReference type="NCBI Taxonomy" id="94643"/>
    <lineage>
        <taxon>Eukaryota</taxon>
        <taxon>Sar</taxon>
        <taxon>Alveolata</taxon>
        <taxon>Apicomplexa</taxon>
        <taxon>Conoidasida</taxon>
        <taxon>Coccidia</taxon>
        <taxon>Eucoccidiorida</taxon>
        <taxon>Eimeriorina</taxon>
        <taxon>Sarcocystidae</taxon>
        <taxon>Besnoitia</taxon>
    </lineage>
</organism>
<dbReference type="InterPro" id="IPR036755">
    <property type="entry name" value="SRS_dom_sf"/>
</dbReference>
<dbReference type="RefSeq" id="XP_029221042.1">
    <property type="nucleotide sequence ID" value="XM_029362077.1"/>
</dbReference>
<evidence type="ECO:0000313" key="3">
    <source>
        <dbReference type="EMBL" id="PFH37033.1"/>
    </source>
</evidence>
<dbReference type="GeneID" id="40308472"/>
<accession>A0A2A9MMK4</accession>
<dbReference type="Pfam" id="PF04092">
    <property type="entry name" value="SAG"/>
    <property type="match status" value="2"/>
</dbReference>
<feature type="domain" description="SRS" evidence="2">
    <location>
        <begin position="63"/>
        <end position="194"/>
    </location>
</feature>
<protein>
    <submittedName>
        <fullName evidence="3">SAG-related sequence</fullName>
    </submittedName>
</protein>
<comment type="caution">
    <text evidence="3">The sequence shown here is derived from an EMBL/GenBank/DDBJ whole genome shotgun (WGS) entry which is preliminary data.</text>
</comment>
<name>A0A2A9MMK4_BESBE</name>
<feature type="domain" description="SRS" evidence="2">
    <location>
        <begin position="204"/>
        <end position="341"/>
    </location>
</feature>
<dbReference type="Gene3D" id="2.60.40.1320">
    <property type="entry name" value="SRS domain"/>
    <property type="match status" value="2"/>
</dbReference>
<dbReference type="AlphaFoldDB" id="A0A2A9MMK4"/>
<dbReference type="Proteomes" id="UP000224006">
    <property type="component" value="Chromosome II"/>
</dbReference>